<dbReference type="EMBL" id="JAAMPC010000016">
    <property type="protein sequence ID" value="KAG2250728.1"/>
    <property type="molecule type" value="Genomic_DNA"/>
</dbReference>
<organism evidence="2 3">
    <name type="scientific">Brassica carinata</name>
    <name type="common">Ethiopian mustard</name>
    <name type="synonym">Abyssinian cabbage</name>
    <dbReference type="NCBI Taxonomy" id="52824"/>
    <lineage>
        <taxon>Eukaryota</taxon>
        <taxon>Viridiplantae</taxon>
        <taxon>Streptophyta</taxon>
        <taxon>Embryophyta</taxon>
        <taxon>Tracheophyta</taxon>
        <taxon>Spermatophyta</taxon>
        <taxon>Magnoliopsida</taxon>
        <taxon>eudicotyledons</taxon>
        <taxon>Gunneridae</taxon>
        <taxon>Pentapetalae</taxon>
        <taxon>rosids</taxon>
        <taxon>malvids</taxon>
        <taxon>Brassicales</taxon>
        <taxon>Brassicaceae</taxon>
        <taxon>Brassiceae</taxon>
        <taxon>Brassica</taxon>
    </lineage>
</organism>
<reference evidence="2 3" key="1">
    <citation type="submission" date="2020-02" db="EMBL/GenBank/DDBJ databases">
        <authorList>
            <person name="Ma Q."/>
            <person name="Huang Y."/>
            <person name="Song X."/>
            <person name="Pei D."/>
        </authorList>
    </citation>
    <scope>NUCLEOTIDE SEQUENCE [LARGE SCALE GENOMIC DNA]</scope>
    <source>
        <strain evidence="2">Sxm20200214</strain>
        <tissue evidence="2">Leaf</tissue>
    </source>
</reference>
<feature type="compositionally biased region" description="Polar residues" evidence="1">
    <location>
        <begin position="20"/>
        <end position="29"/>
    </location>
</feature>
<feature type="compositionally biased region" description="Low complexity" evidence="1">
    <location>
        <begin position="49"/>
        <end position="64"/>
    </location>
</feature>
<feature type="region of interest" description="Disordered" evidence="1">
    <location>
        <begin position="1"/>
        <end position="100"/>
    </location>
</feature>
<keyword evidence="3" id="KW-1185">Reference proteome</keyword>
<feature type="compositionally biased region" description="Basic and acidic residues" evidence="1">
    <location>
        <begin position="31"/>
        <end position="48"/>
    </location>
</feature>
<name>A0A8X7PHJ3_BRACI</name>
<evidence type="ECO:0000256" key="1">
    <source>
        <dbReference type="SAM" id="MobiDB-lite"/>
    </source>
</evidence>
<evidence type="ECO:0000313" key="3">
    <source>
        <dbReference type="Proteomes" id="UP000886595"/>
    </source>
</evidence>
<proteinExistence type="predicted"/>
<dbReference type="Proteomes" id="UP000886595">
    <property type="component" value="Unassembled WGS sequence"/>
</dbReference>
<protein>
    <submittedName>
        <fullName evidence="2">Uncharacterized protein</fullName>
    </submittedName>
</protein>
<accession>A0A8X7PHJ3</accession>
<comment type="caution">
    <text evidence="2">The sequence shown here is derived from an EMBL/GenBank/DDBJ whole genome shotgun (WGS) entry which is preliminary data.</text>
</comment>
<dbReference type="AlphaFoldDB" id="A0A8X7PHJ3"/>
<evidence type="ECO:0000313" key="2">
    <source>
        <dbReference type="EMBL" id="KAG2250728.1"/>
    </source>
</evidence>
<gene>
    <name evidence="2" type="ORF">Bca52824_080864</name>
</gene>
<sequence>MAATPTRCHWTTARERSTKTHILTRTQHVTFGDHRRSLKQEEEPRDPRISNPRSTTSTTPNPATRHTERETTRGGATRCLTHRRHPPQKTTGQRLHQPEL</sequence>